<dbReference type="AlphaFoldDB" id="A0AAP0B7D9"/>
<gene>
    <name evidence="2" type="ORF">KSP39_PZI016198</name>
</gene>
<feature type="compositionally biased region" description="Basic and acidic residues" evidence="1">
    <location>
        <begin position="40"/>
        <end position="49"/>
    </location>
</feature>
<reference evidence="2 3" key="1">
    <citation type="journal article" date="2022" name="Nat. Plants">
        <title>Genomes of leafy and leafless Platanthera orchids illuminate the evolution of mycoheterotrophy.</title>
        <authorList>
            <person name="Li M.H."/>
            <person name="Liu K.W."/>
            <person name="Li Z."/>
            <person name="Lu H.C."/>
            <person name="Ye Q.L."/>
            <person name="Zhang D."/>
            <person name="Wang J.Y."/>
            <person name="Li Y.F."/>
            <person name="Zhong Z.M."/>
            <person name="Liu X."/>
            <person name="Yu X."/>
            <person name="Liu D.K."/>
            <person name="Tu X.D."/>
            <person name="Liu B."/>
            <person name="Hao Y."/>
            <person name="Liao X.Y."/>
            <person name="Jiang Y.T."/>
            <person name="Sun W.H."/>
            <person name="Chen J."/>
            <person name="Chen Y.Q."/>
            <person name="Ai Y."/>
            <person name="Zhai J.W."/>
            <person name="Wu S.S."/>
            <person name="Zhou Z."/>
            <person name="Hsiao Y.Y."/>
            <person name="Wu W.L."/>
            <person name="Chen Y.Y."/>
            <person name="Lin Y.F."/>
            <person name="Hsu J.L."/>
            <person name="Li C.Y."/>
            <person name="Wang Z.W."/>
            <person name="Zhao X."/>
            <person name="Zhong W.Y."/>
            <person name="Ma X.K."/>
            <person name="Ma L."/>
            <person name="Huang J."/>
            <person name="Chen G.Z."/>
            <person name="Huang M.Z."/>
            <person name="Huang L."/>
            <person name="Peng D.H."/>
            <person name="Luo Y.B."/>
            <person name="Zou S.Q."/>
            <person name="Chen S.P."/>
            <person name="Lan S."/>
            <person name="Tsai W.C."/>
            <person name="Van de Peer Y."/>
            <person name="Liu Z.J."/>
        </authorList>
    </citation>
    <scope>NUCLEOTIDE SEQUENCE [LARGE SCALE GENOMIC DNA]</scope>
    <source>
        <strain evidence="2">Lor287</strain>
    </source>
</reference>
<feature type="compositionally biased region" description="Polar residues" evidence="1">
    <location>
        <begin position="29"/>
        <end position="39"/>
    </location>
</feature>
<accession>A0AAP0B7D9</accession>
<protein>
    <submittedName>
        <fullName evidence="2">Uncharacterized protein</fullName>
    </submittedName>
</protein>
<evidence type="ECO:0000313" key="2">
    <source>
        <dbReference type="EMBL" id="KAK8930902.1"/>
    </source>
</evidence>
<dbReference type="Proteomes" id="UP001418222">
    <property type="component" value="Unassembled WGS sequence"/>
</dbReference>
<name>A0AAP0B7D9_9ASPA</name>
<keyword evidence="3" id="KW-1185">Reference proteome</keyword>
<organism evidence="2 3">
    <name type="scientific">Platanthera zijinensis</name>
    <dbReference type="NCBI Taxonomy" id="2320716"/>
    <lineage>
        <taxon>Eukaryota</taxon>
        <taxon>Viridiplantae</taxon>
        <taxon>Streptophyta</taxon>
        <taxon>Embryophyta</taxon>
        <taxon>Tracheophyta</taxon>
        <taxon>Spermatophyta</taxon>
        <taxon>Magnoliopsida</taxon>
        <taxon>Liliopsida</taxon>
        <taxon>Asparagales</taxon>
        <taxon>Orchidaceae</taxon>
        <taxon>Orchidoideae</taxon>
        <taxon>Orchideae</taxon>
        <taxon>Orchidinae</taxon>
        <taxon>Platanthera</taxon>
    </lineage>
</organism>
<evidence type="ECO:0000313" key="3">
    <source>
        <dbReference type="Proteomes" id="UP001418222"/>
    </source>
</evidence>
<dbReference type="EMBL" id="JBBWWQ010000014">
    <property type="protein sequence ID" value="KAK8930902.1"/>
    <property type="molecule type" value="Genomic_DNA"/>
</dbReference>
<feature type="region of interest" description="Disordered" evidence="1">
    <location>
        <begin position="1"/>
        <end position="49"/>
    </location>
</feature>
<sequence>MSAIQRKGRVDREKQSPSMDKSVTRMVGETSTLKSLKNNVNHEKSLEGTDASRDPYIQILVVISDSQDIIASEGDEKKKRWEWILAEKTLLNASEEQGLQKVLSTNKKAKADRQLTIKHWQLGKLKPSCRKIELPPPYKSPA</sequence>
<evidence type="ECO:0000256" key="1">
    <source>
        <dbReference type="SAM" id="MobiDB-lite"/>
    </source>
</evidence>
<comment type="caution">
    <text evidence="2">The sequence shown here is derived from an EMBL/GenBank/DDBJ whole genome shotgun (WGS) entry which is preliminary data.</text>
</comment>
<proteinExistence type="predicted"/>